<evidence type="ECO:0000313" key="6">
    <source>
        <dbReference type="Proteomes" id="UP001652445"/>
    </source>
</evidence>
<dbReference type="CDD" id="cd14667">
    <property type="entry name" value="3D_containing_proteins"/>
    <property type="match status" value="1"/>
</dbReference>
<name>A0ABT2UF71_9BACL</name>
<evidence type="ECO:0000256" key="2">
    <source>
        <dbReference type="SAM" id="SignalP"/>
    </source>
</evidence>
<feature type="chain" id="PRO_5046940091" evidence="2">
    <location>
        <begin position="28"/>
        <end position="270"/>
    </location>
</feature>
<feature type="signal peptide" evidence="2">
    <location>
        <begin position="1"/>
        <end position="27"/>
    </location>
</feature>
<feature type="domain" description="3D" evidence="3">
    <location>
        <begin position="199"/>
        <end position="269"/>
    </location>
</feature>
<dbReference type="InterPro" id="IPR010611">
    <property type="entry name" value="3D_dom"/>
</dbReference>
<evidence type="ECO:0000256" key="1">
    <source>
        <dbReference type="ARBA" id="ARBA00022729"/>
    </source>
</evidence>
<gene>
    <name evidence="5" type="ORF">OB236_14345</name>
</gene>
<protein>
    <submittedName>
        <fullName evidence="5">Stalk domain-containing protein</fullName>
    </submittedName>
</protein>
<dbReference type="Pfam" id="PF06725">
    <property type="entry name" value="3D"/>
    <property type="match status" value="1"/>
</dbReference>
<dbReference type="EMBL" id="JAOQIO010000041">
    <property type="protein sequence ID" value="MCU6793294.1"/>
    <property type="molecule type" value="Genomic_DNA"/>
</dbReference>
<keyword evidence="1 2" id="KW-0732">Signal</keyword>
<dbReference type="Pfam" id="PF07833">
    <property type="entry name" value="Cu_amine_oxidN1"/>
    <property type="match status" value="1"/>
</dbReference>
<dbReference type="InterPro" id="IPR059180">
    <property type="entry name" value="3D_YorM"/>
</dbReference>
<dbReference type="InterPro" id="IPR012854">
    <property type="entry name" value="Cu_amine_oxidase-like_N"/>
</dbReference>
<evidence type="ECO:0000313" key="5">
    <source>
        <dbReference type="EMBL" id="MCU6793294.1"/>
    </source>
</evidence>
<reference evidence="5 6" key="1">
    <citation type="submission" date="2022-09" db="EMBL/GenBank/DDBJ databases">
        <authorList>
            <person name="Han X.L."/>
            <person name="Wang Q."/>
            <person name="Lu T."/>
        </authorList>
    </citation>
    <scope>NUCLEOTIDE SEQUENCE [LARGE SCALE GENOMIC DNA]</scope>
    <source>
        <strain evidence="5 6">WQ 127069</strain>
    </source>
</reference>
<evidence type="ECO:0000259" key="4">
    <source>
        <dbReference type="Pfam" id="PF07833"/>
    </source>
</evidence>
<dbReference type="PANTHER" id="PTHR39160">
    <property type="entry name" value="CELL WALL-BINDING PROTEIN YOCH"/>
    <property type="match status" value="1"/>
</dbReference>
<dbReference type="InterPro" id="IPR051933">
    <property type="entry name" value="Resuscitation_pf_RpfB"/>
</dbReference>
<organism evidence="5 6">
    <name type="scientific">Paenibacillus baimaensis</name>
    <dbReference type="NCBI Taxonomy" id="2982185"/>
    <lineage>
        <taxon>Bacteria</taxon>
        <taxon>Bacillati</taxon>
        <taxon>Bacillota</taxon>
        <taxon>Bacilli</taxon>
        <taxon>Bacillales</taxon>
        <taxon>Paenibacillaceae</taxon>
        <taxon>Paenibacillus</taxon>
    </lineage>
</organism>
<sequence length="270" mass="29272">MRRFTKLFLLSSVVLLSYFTSVSSIHAAPPPANDVKVQINEQLVTFPDAQPFLDSNHLLQIPVRTLSQKLNYEINWEHKEQSINITIAKSGHTVSFTTGTSIATTNGNPLILDSAPQLINGTTYVPLRDLADAFGIRLQWDAQNHIAILNQDGKYHAPSWYAPSYKVIDGTATAYTGSSAENGGYAGKDFFGNPLAVGSISVDPNIIPLGSKVYIEGYNYDGLPSGGLYATATDTGTAVKGNKIDIYVSDNAIKAAQFGIQQVKIYILNN</sequence>
<proteinExistence type="predicted"/>
<dbReference type="Gene3D" id="2.40.40.10">
    <property type="entry name" value="RlpA-like domain"/>
    <property type="match status" value="1"/>
</dbReference>
<comment type="caution">
    <text evidence="5">The sequence shown here is derived from an EMBL/GenBank/DDBJ whole genome shotgun (WGS) entry which is preliminary data.</text>
</comment>
<accession>A0ABT2UF71</accession>
<dbReference type="Gene3D" id="3.30.457.10">
    <property type="entry name" value="Copper amine oxidase-like, N-terminal domain"/>
    <property type="match status" value="1"/>
</dbReference>
<feature type="domain" description="Copper amine oxidase-like N-terminal" evidence="4">
    <location>
        <begin position="39"/>
        <end position="145"/>
    </location>
</feature>
<evidence type="ECO:0000259" key="3">
    <source>
        <dbReference type="Pfam" id="PF06725"/>
    </source>
</evidence>
<dbReference type="SUPFAM" id="SSF50685">
    <property type="entry name" value="Barwin-like endoglucanases"/>
    <property type="match status" value="1"/>
</dbReference>
<dbReference type="InterPro" id="IPR036582">
    <property type="entry name" value="Mao_N_sf"/>
</dbReference>
<dbReference type="RefSeq" id="WP_262684601.1">
    <property type="nucleotide sequence ID" value="NZ_JAOQIO010000041.1"/>
</dbReference>
<dbReference type="SUPFAM" id="SSF55383">
    <property type="entry name" value="Copper amine oxidase, domain N"/>
    <property type="match status" value="1"/>
</dbReference>
<dbReference type="Proteomes" id="UP001652445">
    <property type="component" value="Unassembled WGS sequence"/>
</dbReference>
<dbReference type="InterPro" id="IPR036908">
    <property type="entry name" value="RlpA-like_sf"/>
</dbReference>
<keyword evidence="6" id="KW-1185">Reference proteome</keyword>
<dbReference type="PANTHER" id="PTHR39160:SF4">
    <property type="entry name" value="RESUSCITATION-PROMOTING FACTOR RPFB"/>
    <property type="match status" value="1"/>
</dbReference>